<gene>
    <name evidence="1" type="ORF">QFC20_005136</name>
</gene>
<protein>
    <submittedName>
        <fullName evidence="1">Uncharacterized protein</fullName>
    </submittedName>
</protein>
<organism evidence="1 2">
    <name type="scientific">Naganishia adeliensis</name>
    <dbReference type="NCBI Taxonomy" id="92952"/>
    <lineage>
        <taxon>Eukaryota</taxon>
        <taxon>Fungi</taxon>
        <taxon>Dikarya</taxon>
        <taxon>Basidiomycota</taxon>
        <taxon>Agaricomycotina</taxon>
        <taxon>Tremellomycetes</taxon>
        <taxon>Filobasidiales</taxon>
        <taxon>Filobasidiaceae</taxon>
        <taxon>Naganishia</taxon>
    </lineage>
</organism>
<sequence length="439" mass="48925">MTTTLEALNRIECTSAHQNYLSHGTEEIIDYGIPHHCEASPLGPTFIPSLDTYLTHARSNTFTLQEPAVQSGLENVQEHEATSSLNHGDLFEIQGPSGSGKTQLSLFLVMTSILPDKVKFRLDDLCKQSTAKSTDAIHELDLGGKSQTVIFIHPSTHPSPVLRLAKLITTHVKNCLPPSDTRMTEEMQTELARKIVKRSLSRLTVFQVPLTNASFLPSDLQSPYASLAATLAFIPHHVSRINQELGLLLIDGVGDGFWQARWQREQRIKEKKPRPSPAGIRSSQSVSMDDIVGKIDKLRRDLGCAVVVTNQAIWKPLADEKNQGPATHYWSQHLPAPYPSPFDKSTKRPDQNPAPMKTTTPYWPLTAHITLLPVTTSMRQMRPDVLLYEVLRKDGEGDKREQARLRARARGLVRLPGQLSGAQVGEFSFAVKDDEIETW</sequence>
<accession>A0ACC2VU74</accession>
<keyword evidence="2" id="KW-1185">Reference proteome</keyword>
<reference evidence="1" key="1">
    <citation type="submission" date="2023-04" db="EMBL/GenBank/DDBJ databases">
        <title>Draft Genome sequencing of Naganishia species isolated from polar environments using Oxford Nanopore Technology.</title>
        <authorList>
            <person name="Leo P."/>
            <person name="Venkateswaran K."/>
        </authorList>
    </citation>
    <scope>NUCLEOTIDE SEQUENCE</scope>
    <source>
        <strain evidence="1">MNA-CCFEE 5262</strain>
    </source>
</reference>
<dbReference type="Proteomes" id="UP001230649">
    <property type="component" value="Unassembled WGS sequence"/>
</dbReference>
<evidence type="ECO:0000313" key="2">
    <source>
        <dbReference type="Proteomes" id="UP001230649"/>
    </source>
</evidence>
<dbReference type="EMBL" id="JASBWS010000067">
    <property type="protein sequence ID" value="KAJ9101987.1"/>
    <property type="molecule type" value="Genomic_DNA"/>
</dbReference>
<proteinExistence type="predicted"/>
<evidence type="ECO:0000313" key="1">
    <source>
        <dbReference type="EMBL" id="KAJ9101987.1"/>
    </source>
</evidence>
<name>A0ACC2VU74_9TREE</name>
<comment type="caution">
    <text evidence="1">The sequence shown here is derived from an EMBL/GenBank/DDBJ whole genome shotgun (WGS) entry which is preliminary data.</text>
</comment>